<evidence type="ECO:0000313" key="1">
    <source>
        <dbReference type="EMBL" id="KAJ1100404.1"/>
    </source>
</evidence>
<reference evidence="1" key="1">
    <citation type="journal article" date="2022" name="bioRxiv">
        <title>Sequencing and chromosome-scale assembly of the giantPleurodeles waltlgenome.</title>
        <authorList>
            <person name="Brown T."/>
            <person name="Elewa A."/>
            <person name="Iarovenko S."/>
            <person name="Subramanian E."/>
            <person name="Araus A.J."/>
            <person name="Petzold A."/>
            <person name="Susuki M."/>
            <person name="Suzuki K.-i.T."/>
            <person name="Hayashi T."/>
            <person name="Toyoda A."/>
            <person name="Oliveira C."/>
            <person name="Osipova E."/>
            <person name="Leigh N.D."/>
            <person name="Simon A."/>
            <person name="Yun M.H."/>
        </authorList>
    </citation>
    <scope>NUCLEOTIDE SEQUENCE</scope>
    <source>
        <strain evidence="1">20211129_DDA</strain>
        <tissue evidence="1">Liver</tissue>
    </source>
</reference>
<name>A0AAV7MB47_PLEWA</name>
<organism evidence="1 2">
    <name type="scientific">Pleurodeles waltl</name>
    <name type="common">Iberian ribbed newt</name>
    <dbReference type="NCBI Taxonomy" id="8319"/>
    <lineage>
        <taxon>Eukaryota</taxon>
        <taxon>Metazoa</taxon>
        <taxon>Chordata</taxon>
        <taxon>Craniata</taxon>
        <taxon>Vertebrata</taxon>
        <taxon>Euteleostomi</taxon>
        <taxon>Amphibia</taxon>
        <taxon>Batrachia</taxon>
        <taxon>Caudata</taxon>
        <taxon>Salamandroidea</taxon>
        <taxon>Salamandridae</taxon>
        <taxon>Pleurodelinae</taxon>
        <taxon>Pleurodeles</taxon>
    </lineage>
</organism>
<evidence type="ECO:0000313" key="2">
    <source>
        <dbReference type="Proteomes" id="UP001066276"/>
    </source>
</evidence>
<accession>A0AAV7MB47</accession>
<proteinExistence type="predicted"/>
<gene>
    <name evidence="1" type="ORF">NDU88_005490</name>
</gene>
<keyword evidence="2" id="KW-1185">Reference proteome</keyword>
<dbReference type="Gene3D" id="3.30.70.1820">
    <property type="entry name" value="L1 transposable element, RRM domain"/>
    <property type="match status" value="1"/>
</dbReference>
<comment type="caution">
    <text evidence="1">The sequence shown here is derived from an EMBL/GenBank/DDBJ whole genome shotgun (WGS) entry which is preliminary data.</text>
</comment>
<protein>
    <submittedName>
        <fullName evidence="1">Uncharacterized protein</fullName>
    </submittedName>
</protein>
<dbReference type="EMBL" id="JANPWB010000014">
    <property type="protein sequence ID" value="KAJ1100404.1"/>
    <property type="molecule type" value="Genomic_DNA"/>
</dbReference>
<sequence>MQKQPILGLAESTDIDNMEGYIERLLTQVLGRDTFSNMFVVERAHHSLVDHPPPGAPLRPIRAKLMNYRDLDAALRRARELKTLQHEGVTISLYPDFTQQVQEAKR</sequence>
<dbReference type="AlphaFoldDB" id="A0AAV7MB47"/>
<dbReference type="Proteomes" id="UP001066276">
    <property type="component" value="Chromosome 10"/>
</dbReference>